<protein>
    <recommendedName>
        <fullName evidence="3">Phage protein</fullName>
    </recommendedName>
</protein>
<evidence type="ECO:0000313" key="2">
    <source>
        <dbReference type="Proteomes" id="UP000243657"/>
    </source>
</evidence>
<dbReference type="RefSeq" id="WP_094727067.1">
    <property type="nucleotide sequence ID" value="NZ_JBHLWS010000001.1"/>
</dbReference>
<gene>
    <name evidence="1" type="ORF">ALMA_1402</name>
</gene>
<name>A0A261F1V5_9BIFI</name>
<dbReference type="AlphaFoldDB" id="A0A261F1V5"/>
<comment type="caution">
    <text evidence="1">The sequence shown here is derived from an EMBL/GenBank/DDBJ whole genome shotgun (WGS) entry which is preliminary data.</text>
</comment>
<reference evidence="1 2" key="1">
    <citation type="journal article" date="2017" name="BMC Genomics">
        <title>Comparative genomic and phylogenomic analyses of the Bifidobacteriaceae family.</title>
        <authorList>
            <person name="Lugli G.A."/>
            <person name="Milani C."/>
            <person name="Turroni F."/>
            <person name="Duranti S."/>
            <person name="Mancabelli L."/>
            <person name="Mangifesta M."/>
            <person name="Ferrario C."/>
            <person name="Modesto M."/>
            <person name="Mattarelli P."/>
            <person name="Jiri K."/>
            <person name="van Sinderen D."/>
            <person name="Ventura M."/>
        </authorList>
    </citation>
    <scope>NUCLEOTIDE SEQUENCE [LARGE SCALE GENOMIC DNA]</scope>
    <source>
        <strain evidence="1 2">DSM 24762</strain>
    </source>
</reference>
<evidence type="ECO:0008006" key="3">
    <source>
        <dbReference type="Google" id="ProtNLM"/>
    </source>
</evidence>
<dbReference type="Proteomes" id="UP000243657">
    <property type="component" value="Unassembled WGS sequence"/>
</dbReference>
<accession>A0A261F1V5</accession>
<keyword evidence="2" id="KW-1185">Reference proteome</keyword>
<dbReference type="EMBL" id="MWWT01000009">
    <property type="protein sequence ID" value="OZG53100.1"/>
    <property type="molecule type" value="Genomic_DNA"/>
</dbReference>
<sequence length="111" mass="12541">MRGITVSIQYATSEENEEGERVTRYSKPVAVENVLVTSPSYTDETSSRDLYGVQADRKALMPRTWDYESLKGARMIIRGVTYEVLGDPQPALVDAHPTAWYVRVLLRSHHG</sequence>
<evidence type="ECO:0000313" key="1">
    <source>
        <dbReference type="EMBL" id="OZG53100.1"/>
    </source>
</evidence>
<organism evidence="1 2">
    <name type="scientific">Alloscardovia macacae</name>
    <dbReference type="NCBI Taxonomy" id="1160091"/>
    <lineage>
        <taxon>Bacteria</taxon>
        <taxon>Bacillati</taxon>
        <taxon>Actinomycetota</taxon>
        <taxon>Actinomycetes</taxon>
        <taxon>Bifidobacteriales</taxon>
        <taxon>Bifidobacteriaceae</taxon>
        <taxon>Alloscardovia</taxon>
    </lineage>
</organism>
<proteinExistence type="predicted"/>